<evidence type="ECO:0008006" key="4">
    <source>
        <dbReference type="Google" id="ProtNLM"/>
    </source>
</evidence>
<organism evidence="2 3">
    <name type="scientific">Sanguibacter keddieii (strain ATCC 51767 / DSM 10542 / NCFB 3025 / ST-74)</name>
    <dbReference type="NCBI Taxonomy" id="446469"/>
    <lineage>
        <taxon>Bacteria</taxon>
        <taxon>Bacillati</taxon>
        <taxon>Actinomycetota</taxon>
        <taxon>Actinomycetes</taxon>
        <taxon>Micrococcales</taxon>
        <taxon>Sanguibacteraceae</taxon>
        <taxon>Sanguibacter</taxon>
    </lineage>
</organism>
<dbReference type="SUPFAM" id="SSF48208">
    <property type="entry name" value="Six-hairpin glycosidases"/>
    <property type="match status" value="1"/>
</dbReference>
<dbReference type="STRING" id="446469.Sked_19020"/>
<evidence type="ECO:0000256" key="1">
    <source>
        <dbReference type="SAM" id="MobiDB-lite"/>
    </source>
</evidence>
<dbReference type="Proteomes" id="UP000000322">
    <property type="component" value="Chromosome"/>
</dbReference>
<evidence type="ECO:0000313" key="3">
    <source>
        <dbReference type="Proteomes" id="UP000000322"/>
    </source>
</evidence>
<dbReference type="InterPro" id="IPR008928">
    <property type="entry name" value="6-hairpin_glycosidase_sf"/>
</dbReference>
<dbReference type="OrthoDB" id="1171174at2"/>
<accession>D1BHA7</accession>
<keyword evidence="3" id="KW-1185">Reference proteome</keyword>
<dbReference type="EMBL" id="CP001819">
    <property type="protein sequence ID" value="ACZ21827.1"/>
    <property type="molecule type" value="Genomic_DNA"/>
</dbReference>
<dbReference type="HOGENOM" id="CLU_043770_1_0_11"/>
<proteinExistence type="predicted"/>
<dbReference type="Gene3D" id="1.50.10.10">
    <property type="match status" value="1"/>
</dbReference>
<name>D1BHA7_SANKS</name>
<dbReference type="InterPro" id="IPR012341">
    <property type="entry name" value="6hp_glycosidase-like_sf"/>
</dbReference>
<sequence>MATLTSVSAQRSSRTPSYRTAGQWVAAVTTAVLATSASSCSTPDASVSDAYAFLDLAMDTCGRGDQLRLPPSYLSGVPAADAPEASYVYDVAVTTIAYTARGTDEDLGRARTLAASLVSLQGSDPDGDGRLRNAYPCTAPADSSQALTDASSTGNMAWAGLAQLQVYAAADDSTADAATPDTAVLDAAVRLGTWIHDVTADDRGTGGYTGGLAADGTPILWKSTEHNIDVAAFFLMLASATGDPVWSERAQSALAVVTSLQDPATGHYWVGTGTDGETTNTDDYVPEDVQSWASLVLPGDATSRALDWASENLLVGGDDARGAKVGDGADPTETVWYEGTAHLACALRVRGLERDAALADELLDTLRDAQRAPQTSSSAPSLTDGQSSSGVAPRGVPAASQDGTAGGDSTIYDALHTGTTAWFVLAAQGSDPFSDDGRT</sequence>
<dbReference type="AlphaFoldDB" id="D1BHA7"/>
<feature type="compositionally biased region" description="Polar residues" evidence="1">
    <location>
        <begin position="372"/>
        <end position="390"/>
    </location>
</feature>
<dbReference type="KEGG" id="ske:Sked_19020"/>
<dbReference type="GO" id="GO:0005975">
    <property type="term" value="P:carbohydrate metabolic process"/>
    <property type="evidence" value="ECO:0007669"/>
    <property type="project" value="InterPro"/>
</dbReference>
<dbReference type="eggNOG" id="COG1331">
    <property type="taxonomic scope" value="Bacteria"/>
</dbReference>
<protein>
    <recommendedName>
        <fullName evidence="4">Glycosyl hydrolase</fullName>
    </recommendedName>
</protein>
<reference evidence="2 3" key="1">
    <citation type="journal article" date="2009" name="Stand. Genomic Sci.">
        <title>Complete genome sequence of Sanguibacter keddieii type strain (ST-74).</title>
        <authorList>
            <person name="Ivanova N."/>
            <person name="Sikorski J."/>
            <person name="Sims D."/>
            <person name="Brettin T."/>
            <person name="Detter J.C."/>
            <person name="Han C."/>
            <person name="Lapidus A."/>
            <person name="Copeland A."/>
            <person name="Glavina Del Rio T."/>
            <person name="Nolan M."/>
            <person name="Chen F."/>
            <person name="Lucas S."/>
            <person name="Tice H."/>
            <person name="Cheng J.F."/>
            <person name="Bruce D."/>
            <person name="Goodwin L."/>
            <person name="Pitluck S."/>
            <person name="Pati A."/>
            <person name="Mavromatis K."/>
            <person name="Chen A."/>
            <person name="Palaniappan K."/>
            <person name="D'haeseleer P."/>
            <person name="Chain P."/>
            <person name="Bristow J."/>
            <person name="Eisen J.A."/>
            <person name="Markowitz V."/>
            <person name="Hugenholtz P."/>
            <person name="Goker M."/>
            <person name="Pukall R."/>
            <person name="Klenk H.P."/>
            <person name="Kyrpides N.C."/>
        </authorList>
    </citation>
    <scope>NUCLEOTIDE SEQUENCE [LARGE SCALE GENOMIC DNA]</scope>
    <source>
        <strain evidence="3">ATCC 51767 / DSM 10542 / NCFB 3025 / ST-74</strain>
    </source>
</reference>
<gene>
    <name evidence="2" type="ordered locus">Sked_19020</name>
</gene>
<evidence type="ECO:0000313" key="2">
    <source>
        <dbReference type="EMBL" id="ACZ21827.1"/>
    </source>
</evidence>
<feature type="region of interest" description="Disordered" evidence="1">
    <location>
        <begin position="369"/>
        <end position="405"/>
    </location>
</feature>